<dbReference type="AlphaFoldDB" id="A0A2W2H1M2"/>
<dbReference type="PANTHER" id="PTHR38113:SF2">
    <property type="entry name" value="DUF2293 DOMAIN-CONTAINING PROTEIN"/>
    <property type="match status" value="1"/>
</dbReference>
<evidence type="ECO:0000313" key="3">
    <source>
        <dbReference type="Proteomes" id="UP000248544"/>
    </source>
</evidence>
<feature type="domain" description="DUF2293" evidence="1">
    <location>
        <begin position="258"/>
        <end position="343"/>
    </location>
</feature>
<organism evidence="2 3">
    <name type="scientific">Spongiactinospora gelatinilytica</name>
    <dbReference type="NCBI Taxonomy" id="2666298"/>
    <lineage>
        <taxon>Bacteria</taxon>
        <taxon>Bacillati</taxon>
        <taxon>Actinomycetota</taxon>
        <taxon>Actinomycetes</taxon>
        <taxon>Streptosporangiales</taxon>
        <taxon>Streptosporangiaceae</taxon>
        <taxon>Spongiactinospora</taxon>
    </lineage>
</organism>
<keyword evidence="3" id="KW-1185">Reference proteome</keyword>
<dbReference type="EMBL" id="POUA01000304">
    <property type="protein sequence ID" value="PZG32934.1"/>
    <property type="molecule type" value="Genomic_DNA"/>
</dbReference>
<evidence type="ECO:0000259" key="1">
    <source>
        <dbReference type="Pfam" id="PF10056"/>
    </source>
</evidence>
<evidence type="ECO:0000313" key="2">
    <source>
        <dbReference type="EMBL" id="PZG32934.1"/>
    </source>
</evidence>
<protein>
    <submittedName>
        <fullName evidence="2">DUF2293 domain-containing protein</fullName>
    </submittedName>
</protein>
<dbReference type="Pfam" id="PF10056">
    <property type="entry name" value="DUF2293"/>
    <property type="match status" value="1"/>
</dbReference>
<accession>A0A2W2H1M2</accession>
<dbReference type="Proteomes" id="UP000248544">
    <property type="component" value="Unassembled WGS sequence"/>
</dbReference>
<dbReference type="RefSeq" id="WP_111170616.1">
    <property type="nucleotide sequence ID" value="NZ_POUA01000304.1"/>
</dbReference>
<dbReference type="InterPro" id="IPR018744">
    <property type="entry name" value="DUF2293"/>
</dbReference>
<comment type="caution">
    <text evidence="2">The sequence shown here is derived from an EMBL/GenBank/DDBJ whole genome shotgun (WGS) entry which is preliminary data.</text>
</comment>
<name>A0A2W2H1M2_9ACTN</name>
<dbReference type="PANTHER" id="PTHR38113">
    <property type="match status" value="1"/>
</dbReference>
<gene>
    <name evidence="2" type="ORF">C1I98_29155</name>
</gene>
<reference evidence="2 3" key="1">
    <citation type="submission" date="2018-01" db="EMBL/GenBank/DDBJ databases">
        <title>Draft genome sequence of Sphaerisporangium sp. 7K107.</title>
        <authorList>
            <person name="Sahin N."/>
            <person name="Saygin H."/>
            <person name="Ay H."/>
        </authorList>
    </citation>
    <scope>NUCLEOTIDE SEQUENCE [LARGE SCALE GENOMIC DNA]</scope>
    <source>
        <strain evidence="2 3">7K107</strain>
    </source>
</reference>
<sequence>MSRPSLARRVADAAEGALNRQKYVSLIDVLGGLRWLRARDIDVWRQGRAPSLEELTPVDGARLRSALDLLHRWAEQKGLSPVETSYMAASRDRRELRFLSSGEADVERACRTHWASPDLSDRRRNSMTKIPDLVVVEPLEPWACAQCGDTGPFLIMEDSAPHCLTCTDMDHLVFLPSGNAALSRRAKKESALAAVVVQYNRRRKLYQRRGVLIEEAALARAEDQCLADEEVRQRRRERDRIRRSEEDVEFVGRMSAEIQRLFPGCPPARASEIATHAGLRGSGRVGRTAAARALDAEAITLAVIASIRHLDTDYDKLLMSGTPRMTAREIIRPVLGRKLADFRGEGS</sequence>
<proteinExistence type="predicted"/>